<dbReference type="GO" id="GO:0020037">
    <property type="term" value="F:heme binding"/>
    <property type="evidence" value="ECO:0007669"/>
    <property type="project" value="InterPro"/>
</dbReference>
<comment type="cofactor">
    <cofactor evidence="1 14">
        <name>heme</name>
        <dbReference type="ChEBI" id="CHEBI:30413"/>
    </cofactor>
</comment>
<feature type="binding site" description="axial binding residue" evidence="14">
    <location>
        <position position="472"/>
    </location>
    <ligand>
        <name>heme</name>
        <dbReference type="ChEBI" id="CHEBI:30413"/>
    </ligand>
    <ligandPart>
        <name>Fe</name>
        <dbReference type="ChEBI" id="CHEBI:18248"/>
    </ligandPart>
</feature>
<comment type="similarity">
    <text evidence="5 15">Belongs to the cytochrome P450 family.</text>
</comment>
<dbReference type="GO" id="GO:0005506">
    <property type="term" value="F:iron ion binding"/>
    <property type="evidence" value="ECO:0007669"/>
    <property type="project" value="InterPro"/>
</dbReference>
<keyword evidence="9" id="KW-0492">Microsome</keyword>
<dbReference type="EMBL" id="CAACVG010014436">
    <property type="protein sequence ID" value="VEN63156.1"/>
    <property type="molecule type" value="Genomic_DNA"/>
</dbReference>
<evidence type="ECO:0000256" key="10">
    <source>
        <dbReference type="ARBA" id="ARBA00023002"/>
    </source>
</evidence>
<accession>A0A653DSE4</accession>
<dbReference type="GO" id="GO:0016705">
    <property type="term" value="F:oxidoreductase activity, acting on paired donors, with incorporation or reduction of molecular oxygen"/>
    <property type="evidence" value="ECO:0007669"/>
    <property type="project" value="InterPro"/>
</dbReference>
<reference evidence="16 17" key="1">
    <citation type="submission" date="2019-01" db="EMBL/GenBank/DDBJ databases">
        <authorList>
            <person name="Sayadi A."/>
        </authorList>
    </citation>
    <scope>NUCLEOTIDE SEQUENCE [LARGE SCALE GENOMIC DNA]</scope>
</reference>
<evidence type="ECO:0008006" key="18">
    <source>
        <dbReference type="Google" id="ProtNLM"/>
    </source>
</evidence>
<name>A0A653DSE4_CALMS</name>
<keyword evidence="6 14" id="KW-0349">Heme</keyword>
<dbReference type="GO" id="GO:0005789">
    <property type="term" value="C:endoplasmic reticulum membrane"/>
    <property type="evidence" value="ECO:0007669"/>
    <property type="project" value="UniProtKB-SubCell"/>
</dbReference>
<dbReference type="AlphaFoldDB" id="A0A653DSE4"/>
<evidence type="ECO:0000256" key="14">
    <source>
        <dbReference type="PIRSR" id="PIRSR602403-1"/>
    </source>
</evidence>
<evidence type="ECO:0000256" key="11">
    <source>
        <dbReference type="ARBA" id="ARBA00023004"/>
    </source>
</evidence>
<keyword evidence="10 15" id="KW-0560">Oxidoreductase</keyword>
<protein>
    <recommendedName>
        <fullName evidence="18">Cytochrome P450</fullName>
    </recommendedName>
</protein>
<dbReference type="Pfam" id="PF00067">
    <property type="entry name" value="p450"/>
    <property type="match status" value="1"/>
</dbReference>
<evidence type="ECO:0000256" key="5">
    <source>
        <dbReference type="ARBA" id="ARBA00010617"/>
    </source>
</evidence>
<sequence>MLIATLIVVLLTYIVVYNYKLLTYWKRKGVKYVQPLPFIGNNLPVLLGKKNLNEFVIDLYQRYPEERYCGIYQYGQPILLLRDLDLIKRIFVKEFRAFPDHPTSANAEDDDPFWGRNLFAASGERWKNLRQTLSPFFTVSKTKSMFTLMDEIVKHLLDYLTEQDSEVIELELKGLYKKYATDFIASLAFGIDLNSFKDADNEFIKMGVELTSYGGINRLRRMLYTINPYIRKLLNLKMHPDNVGRFFRALIKDTIAYRTENAISRPDLIQFLLDTRKGTVQEATRQDSNETQFSVVSESDLGSRNKKFSTELTDDDITAQGLDFFFGGSYSTPTLITFCSYELAFHPEIQNKLRKEIDETMEENGGKITYELLTRMKYLDMVVSETLRKWSTATWIDRICREPVIIEPERPGETTLCIDPGTIVWIPALAIHRDPHHWPEPEKFDPERFSDENKGNVNTGAFLAFGGGPRNCIGSRLAILQAKLVLFYLLWSYEIIPTSRSGTGKNHFIMSDSSFWFGLKRR</sequence>
<dbReference type="Gene3D" id="1.10.630.10">
    <property type="entry name" value="Cytochrome P450"/>
    <property type="match status" value="1"/>
</dbReference>
<dbReference type="CDD" id="cd11056">
    <property type="entry name" value="CYP6-like"/>
    <property type="match status" value="1"/>
</dbReference>
<keyword evidence="8" id="KW-0256">Endoplasmic reticulum</keyword>
<dbReference type="InterPro" id="IPR001128">
    <property type="entry name" value="Cyt_P450"/>
</dbReference>
<evidence type="ECO:0000256" key="7">
    <source>
        <dbReference type="ARBA" id="ARBA00022723"/>
    </source>
</evidence>
<dbReference type="FunFam" id="1.10.630.10:FF:000042">
    <property type="entry name" value="Cytochrome P450"/>
    <property type="match status" value="1"/>
</dbReference>
<keyword evidence="12 15" id="KW-0503">Monooxygenase</keyword>
<keyword evidence="13" id="KW-0472">Membrane</keyword>
<evidence type="ECO:0000256" key="12">
    <source>
        <dbReference type="ARBA" id="ARBA00023033"/>
    </source>
</evidence>
<dbReference type="InterPro" id="IPR017972">
    <property type="entry name" value="Cyt_P450_CS"/>
</dbReference>
<evidence type="ECO:0000313" key="16">
    <source>
        <dbReference type="EMBL" id="VEN63156.1"/>
    </source>
</evidence>
<evidence type="ECO:0000256" key="6">
    <source>
        <dbReference type="ARBA" id="ARBA00022617"/>
    </source>
</evidence>
<comment type="function">
    <text evidence="2">May be involved in the metabolism of insect hormones and in the breakdown of synthetic insecticides.</text>
</comment>
<dbReference type="InterPro" id="IPR002403">
    <property type="entry name" value="Cyt_P450_E_grp-IV"/>
</dbReference>
<evidence type="ECO:0000256" key="15">
    <source>
        <dbReference type="RuleBase" id="RU000461"/>
    </source>
</evidence>
<proteinExistence type="inferred from homology"/>
<dbReference type="InterPro" id="IPR036396">
    <property type="entry name" value="Cyt_P450_sf"/>
</dbReference>
<dbReference type="GO" id="GO:0004497">
    <property type="term" value="F:monooxygenase activity"/>
    <property type="evidence" value="ECO:0007669"/>
    <property type="project" value="UniProtKB-KW"/>
</dbReference>
<evidence type="ECO:0000256" key="9">
    <source>
        <dbReference type="ARBA" id="ARBA00022848"/>
    </source>
</evidence>
<keyword evidence="7 14" id="KW-0479">Metal-binding</keyword>
<dbReference type="PANTHER" id="PTHR24292:SF54">
    <property type="entry name" value="CYP9F3-RELATED"/>
    <property type="match status" value="1"/>
</dbReference>
<dbReference type="PRINTS" id="PR00465">
    <property type="entry name" value="EP450IV"/>
</dbReference>
<evidence type="ECO:0000256" key="2">
    <source>
        <dbReference type="ARBA" id="ARBA00003690"/>
    </source>
</evidence>
<evidence type="ECO:0000256" key="1">
    <source>
        <dbReference type="ARBA" id="ARBA00001971"/>
    </source>
</evidence>
<keyword evidence="17" id="KW-1185">Reference proteome</keyword>
<dbReference type="InterPro" id="IPR050476">
    <property type="entry name" value="Insect_CytP450_Detox"/>
</dbReference>
<evidence type="ECO:0000256" key="8">
    <source>
        <dbReference type="ARBA" id="ARBA00022824"/>
    </source>
</evidence>
<dbReference type="OrthoDB" id="2789670at2759"/>
<dbReference type="PRINTS" id="PR00385">
    <property type="entry name" value="P450"/>
</dbReference>
<dbReference type="SUPFAM" id="SSF48264">
    <property type="entry name" value="Cytochrome P450"/>
    <property type="match status" value="1"/>
</dbReference>
<evidence type="ECO:0000256" key="3">
    <source>
        <dbReference type="ARBA" id="ARBA00004174"/>
    </source>
</evidence>
<gene>
    <name evidence="16" type="ORF">CALMAC_LOCUS20063</name>
</gene>
<dbReference type="PROSITE" id="PS00086">
    <property type="entry name" value="CYTOCHROME_P450"/>
    <property type="match status" value="1"/>
</dbReference>
<evidence type="ECO:0000313" key="17">
    <source>
        <dbReference type="Proteomes" id="UP000410492"/>
    </source>
</evidence>
<organism evidence="16 17">
    <name type="scientific">Callosobruchus maculatus</name>
    <name type="common">Southern cowpea weevil</name>
    <name type="synonym">Pulse bruchid</name>
    <dbReference type="NCBI Taxonomy" id="64391"/>
    <lineage>
        <taxon>Eukaryota</taxon>
        <taxon>Metazoa</taxon>
        <taxon>Ecdysozoa</taxon>
        <taxon>Arthropoda</taxon>
        <taxon>Hexapoda</taxon>
        <taxon>Insecta</taxon>
        <taxon>Pterygota</taxon>
        <taxon>Neoptera</taxon>
        <taxon>Endopterygota</taxon>
        <taxon>Coleoptera</taxon>
        <taxon>Polyphaga</taxon>
        <taxon>Cucujiformia</taxon>
        <taxon>Chrysomeloidea</taxon>
        <taxon>Chrysomelidae</taxon>
        <taxon>Bruchinae</taxon>
        <taxon>Bruchini</taxon>
        <taxon>Callosobruchus</taxon>
    </lineage>
</organism>
<dbReference type="Proteomes" id="UP000410492">
    <property type="component" value="Unassembled WGS sequence"/>
</dbReference>
<keyword evidence="11 14" id="KW-0408">Iron</keyword>
<dbReference type="PANTHER" id="PTHR24292">
    <property type="entry name" value="CYTOCHROME P450"/>
    <property type="match status" value="1"/>
</dbReference>
<comment type="subcellular location">
    <subcellularLocation>
        <location evidence="4">Endoplasmic reticulum membrane</location>
        <topology evidence="4">Peripheral membrane protein</topology>
    </subcellularLocation>
    <subcellularLocation>
        <location evidence="3">Microsome membrane</location>
        <topology evidence="3">Peripheral membrane protein</topology>
    </subcellularLocation>
</comment>
<evidence type="ECO:0000256" key="4">
    <source>
        <dbReference type="ARBA" id="ARBA00004406"/>
    </source>
</evidence>
<evidence type="ECO:0000256" key="13">
    <source>
        <dbReference type="ARBA" id="ARBA00023136"/>
    </source>
</evidence>